<dbReference type="InterPro" id="IPR013785">
    <property type="entry name" value="Aldolase_TIM"/>
</dbReference>
<dbReference type="RefSeq" id="WP_341582257.1">
    <property type="nucleotide sequence ID" value="NZ_CP101118.1"/>
</dbReference>
<feature type="region of interest" description="Disordered" evidence="1">
    <location>
        <begin position="263"/>
        <end position="295"/>
    </location>
</feature>
<organism evidence="3 4">
    <name type="scientific">Marinobacter metalliresistant</name>
    <dbReference type="NCBI Taxonomy" id="2961995"/>
    <lineage>
        <taxon>Bacteria</taxon>
        <taxon>Pseudomonadati</taxon>
        <taxon>Pseudomonadota</taxon>
        <taxon>Gammaproteobacteria</taxon>
        <taxon>Pseudomonadales</taxon>
        <taxon>Marinobacteraceae</taxon>
        <taxon>Marinobacter</taxon>
    </lineage>
</organism>
<sequence length="295" mass="33082">MTVRDSRTPCFIAEVSSNHHRDLQRCLDFIDIAAASGSDAVKFQLFKIDELFAPEILAVSEAHRLRRQWELPVEFIPALKHRCRERGIQFSCTPFYLGAVDELAPYVDFFKIASYELLWGELLQACARTGLPIVLSTGMATPDEIDQAVASLREAGASEITLLHCVSAYPTPIDECNLAVLETYRQRYGVRAGWSDHTVSPAVINRAVHRWEADVIEFHLDLDKQGPEYAAGHCWLPEQIAPVIASCRHGSLIDGSPEKTFVSAESDDRDWRADPSDGLRPLKAKRINFENSESE</sequence>
<protein>
    <submittedName>
        <fullName evidence="3">N-acetylneuraminate synthase family protein</fullName>
    </submittedName>
</protein>
<evidence type="ECO:0000313" key="4">
    <source>
        <dbReference type="Proteomes" id="UP001475781"/>
    </source>
</evidence>
<dbReference type="EMBL" id="CP101118">
    <property type="protein sequence ID" value="WZF89706.1"/>
    <property type="molecule type" value="Genomic_DNA"/>
</dbReference>
<dbReference type="InterPro" id="IPR051690">
    <property type="entry name" value="PseI-like"/>
</dbReference>
<evidence type="ECO:0000259" key="2">
    <source>
        <dbReference type="Pfam" id="PF03102"/>
    </source>
</evidence>
<dbReference type="SUPFAM" id="SSF51569">
    <property type="entry name" value="Aldolase"/>
    <property type="match status" value="1"/>
</dbReference>
<dbReference type="PANTHER" id="PTHR42966:SF1">
    <property type="entry name" value="SIALIC ACID SYNTHASE"/>
    <property type="match status" value="1"/>
</dbReference>
<dbReference type="InterPro" id="IPR013132">
    <property type="entry name" value="PseI/NeuA/B-like_N"/>
</dbReference>
<evidence type="ECO:0000313" key="3">
    <source>
        <dbReference type="EMBL" id="WZF89706.1"/>
    </source>
</evidence>
<evidence type="ECO:0000256" key="1">
    <source>
        <dbReference type="SAM" id="MobiDB-lite"/>
    </source>
</evidence>
<dbReference type="PANTHER" id="PTHR42966">
    <property type="entry name" value="N-ACETYLNEURAMINATE SYNTHASE"/>
    <property type="match status" value="1"/>
</dbReference>
<dbReference type="Pfam" id="PF03102">
    <property type="entry name" value="NeuB"/>
    <property type="match status" value="1"/>
</dbReference>
<reference evidence="3 4" key="1">
    <citation type="submission" date="2022-07" db="EMBL/GenBank/DDBJ databases">
        <title>A copper resistant bacterium isolated from sediment samples of deep sea hydrothermal areas.</title>
        <authorList>
            <person name="Zeng X."/>
        </authorList>
    </citation>
    <scope>NUCLEOTIDE SEQUENCE [LARGE SCALE GENOMIC DNA]</scope>
    <source>
        <strain evidence="4">CuT 6</strain>
    </source>
</reference>
<name>A0ABZ2W5H3_9GAMM</name>
<proteinExistence type="predicted"/>
<keyword evidence="4" id="KW-1185">Reference proteome</keyword>
<feature type="domain" description="PseI/NeuA/B-like" evidence="2">
    <location>
        <begin position="30"/>
        <end position="256"/>
    </location>
</feature>
<accession>A0ABZ2W5H3</accession>
<gene>
    <name evidence="3" type="ORF">NLK58_05780</name>
</gene>
<dbReference type="Proteomes" id="UP001475781">
    <property type="component" value="Chromosome"/>
</dbReference>
<dbReference type="Gene3D" id="3.20.20.70">
    <property type="entry name" value="Aldolase class I"/>
    <property type="match status" value="1"/>
</dbReference>